<name>A0A0G2FHI7_9PEZI</name>
<evidence type="ECO:0000313" key="1">
    <source>
        <dbReference type="EMBL" id="KKY33574.1"/>
    </source>
</evidence>
<dbReference type="PANTHER" id="PTHR14218:SF15">
    <property type="entry name" value="TRIPEPTIDYL-PEPTIDASE 1"/>
    <property type="match status" value="1"/>
</dbReference>
<dbReference type="GO" id="GO:0006508">
    <property type="term" value="P:proteolysis"/>
    <property type="evidence" value="ECO:0007669"/>
    <property type="project" value="InterPro"/>
</dbReference>
<dbReference type="OrthoDB" id="409122at2759"/>
<sequence length="165" mass="17781">MPSNLTLSKARGLGVYSSQNQVPKFADFALFAQTVDPNSPPTNFSFLSIDNATTDQNQNDFNIQELQFDVQYTATLSSPVPHIVTAVTGDGLIQPELGNVPGVLMEPRLIWLDVMLALPDDQLPRGITTCFGENEQSLPNGYVQQICDQFGALGARGVTIAAAPI</sequence>
<comment type="caution">
    <text evidence="1">The sequence shown here is derived from an EMBL/GenBank/DDBJ whole genome shotgun (WGS) entry which is preliminary data.</text>
</comment>
<proteinExistence type="predicted"/>
<protein>
    <submittedName>
        <fullName evidence="1">Putative tripeptidyl peptidase sed3</fullName>
    </submittedName>
</protein>
<dbReference type="Proteomes" id="UP000034680">
    <property type="component" value="Unassembled WGS sequence"/>
</dbReference>
<dbReference type="InterPro" id="IPR050819">
    <property type="entry name" value="Tripeptidyl-peptidase_I"/>
</dbReference>
<accession>A0A0G2FHI7</accession>
<dbReference type="GO" id="GO:0004252">
    <property type="term" value="F:serine-type endopeptidase activity"/>
    <property type="evidence" value="ECO:0007669"/>
    <property type="project" value="InterPro"/>
</dbReference>
<organism evidence="1 2">
    <name type="scientific">Diaporthe ampelina</name>
    <dbReference type="NCBI Taxonomy" id="1214573"/>
    <lineage>
        <taxon>Eukaryota</taxon>
        <taxon>Fungi</taxon>
        <taxon>Dikarya</taxon>
        <taxon>Ascomycota</taxon>
        <taxon>Pezizomycotina</taxon>
        <taxon>Sordariomycetes</taxon>
        <taxon>Sordariomycetidae</taxon>
        <taxon>Diaporthales</taxon>
        <taxon>Diaporthaceae</taxon>
        <taxon>Diaporthe</taxon>
    </lineage>
</organism>
<dbReference type="SUPFAM" id="SSF52743">
    <property type="entry name" value="Subtilisin-like"/>
    <property type="match status" value="1"/>
</dbReference>
<keyword evidence="2" id="KW-1185">Reference proteome</keyword>
<dbReference type="EMBL" id="LCUC01000238">
    <property type="protein sequence ID" value="KKY33574.1"/>
    <property type="molecule type" value="Genomic_DNA"/>
</dbReference>
<dbReference type="InterPro" id="IPR036852">
    <property type="entry name" value="Peptidase_S8/S53_dom_sf"/>
</dbReference>
<dbReference type="Gene3D" id="3.40.50.200">
    <property type="entry name" value="Peptidase S8/S53 domain"/>
    <property type="match status" value="1"/>
</dbReference>
<dbReference type="PANTHER" id="PTHR14218">
    <property type="entry name" value="PROTEASE S8 TRIPEPTIDYL PEPTIDASE I CLN2"/>
    <property type="match status" value="1"/>
</dbReference>
<reference evidence="1 2" key="1">
    <citation type="submission" date="2015-05" db="EMBL/GenBank/DDBJ databases">
        <title>Distinctive expansion of gene families associated with plant cell wall degradation and secondary metabolism in the genomes of grapevine trunk pathogens.</title>
        <authorList>
            <person name="Lawrence D.P."/>
            <person name="Travadon R."/>
            <person name="Rolshausen P.E."/>
            <person name="Baumgartner K."/>
        </authorList>
    </citation>
    <scope>NUCLEOTIDE SEQUENCE [LARGE SCALE GENOMIC DNA]</scope>
    <source>
        <strain evidence="1">DA912</strain>
    </source>
</reference>
<evidence type="ECO:0000313" key="2">
    <source>
        <dbReference type="Proteomes" id="UP000034680"/>
    </source>
</evidence>
<dbReference type="STRING" id="1214573.A0A0G2FHI7"/>
<dbReference type="AlphaFoldDB" id="A0A0G2FHI7"/>
<gene>
    <name evidence="1" type="ORF">UCDDA912_g06475</name>
</gene>
<dbReference type="GO" id="GO:0008240">
    <property type="term" value="F:tripeptidyl-peptidase activity"/>
    <property type="evidence" value="ECO:0007669"/>
    <property type="project" value="TreeGrafter"/>
</dbReference>
<reference evidence="1 2" key="2">
    <citation type="submission" date="2015-05" db="EMBL/GenBank/DDBJ databases">
        <authorList>
            <person name="Morales-Cruz A."/>
            <person name="Amrine K.C."/>
            <person name="Cantu D."/>
        </authorList>
    </citation>
    <scope>NUCLEOTIDE SEQUENCE [LARGE SCALE GENOMIC DNA]</scope>
    <source>
        <strain evidence="1">DA912</strain>
    </source>
</reference>